<accession>A0ABR3MQC0</accession>
<evidence type="ECO:0000313" key="1">
    <source>
        <dbReference type="EMBL" id="KAL1266833.1"/>
    </source>
</evidence>
<organism evidence="1 2">
    <name type="scientific">Cirrhinus molitorella</name>
    <name type="common">mud carp</name>
    <dbReference type="NCBI Taxonomy" id="172907"/>
    <lineage>
        <taxon>Eukaryota</taxon>
        <taxon>Metazoa</taxon>
        <taxon>Chordata</taxon>
        <taxon>Craniata</taxon>
        <taxon>Vertebrata</taxon>
        <taxon>Euteleostomi</taxon>
        <taxon>Actinopterygii</taxon>
        <taxon>Neopterygii</taxon>
        <taxon>Teleostei</taxon>
        <taxon>Ostariophysi</taxon>
        <taxon>Cypriniformes</taxon>
        <taxon>Cyprinidae</taxon>
        <taxon>Labeoninae</taxon>
        <taxon>Labeonini</taxon>
        <taxon>Cirrhinus</taxon>
    </lineage>
</organism>
<evidence type="ECO:0000313" key="2">
    <source>
        <dbReference type="Proteomes" id="UP001558613"/>
    </source>
</evidence>
<gene>
    <name evidence="1" type="ORF">QQF64_002508</name>
</gene>
<name>A0ABR3MQC0_9TELE</name>
<dbReference type="EMBL" id="JAYMGO010000010">
    <property type="protein sequence ID" value="KAL1266833.1"/>
    <property type="molecule type" value="Genomic_DNA"/>
</dbReference>
<keyword evidence="2" id="KW-1185">Reference proteome</keyword>
<reference evidence="1 2" key="1">
    <citation type="submission" date="2023-09" db="EMBL/GenBank/DDBJ databases">
        <authorList>
            <person name="Wang M."/>
        </authorList>
    </citation>
    <scope>NUCLEOTIDE SEQUENCE [LARGE SCALE GENOMIC DNA]</scope>
    <source>
        <strain evidence="1">GT-2023</strain>
        <tissue evidence="1">Liver</tissue>
    </source>
</reference>
<dbReference type="Proteomes" id="UP001558613">
    <property type="component" value="Unassembled WGS sequence"/>
</dbReference>
<comment type="caution">
    <text evidence="1">The sequence shown here is derived from an EMBL/GenBank/DDBJ whole genome shotgun (WGS) entry which is preliminary data.</text>
</comment>
<proteinExistence type="predicted"/>
<protein>
    <submittedName>
        <fullName evidence="1">Uncharacterized protein</fullName>
    </submittedName>
</protein>
<sequence length="111" mass="11767">MIVAELLAVAKKQKQSGEKKTRRFADFSSLSVLATGPAFKGPQMSCKPILGVHAERAVCWVCPTSCNGSARIALFSMANARERATVAPARGVRVHAVAHTDEIEGTGSATR</sequence>